<keyword evidence="2" id="KW-1185">Reference proteome</keyword>
<protein>
    <submittedName>
        <fullName evidence="1">Uncharacterized protein</fullName>
    </submittedName>
</protein>
<organism evidence="1 2">
    <name type="scientific">Paenibacillus planticolens</name>
    <dbReference type="NCBI Taxonomy" id="2654976"/>
    <lineage>
        <taxon>Bacteria</taxon>
        <taxon>Bacillati</taxon>
        <taxon>Bacillota</taxon>
        <taxon>Bacilli</taxon>
        <taxon>Bacillales</taxon>
        <taxon>Paenibacillaceae</taxon>
        <taxon>Paenibacillus</taxon>
    </lineage>
</organism>
<dbReference type="Proteomes" id="UP000618579">
    <property type="component" value="Unassembled WGS sequence"/>
</dbReference>
<comment type="caution">
    <text evidence="1">The sequence shown here is derived from an EMBL/GenBank/DDBJ whole genome shotgun (WGS) entry which is preliminary data.</text>
</comment>
<gene>
    <name evidence="1" type="ORF">GC097_15240</name>
</gene>
<sequence length="63" mass="6581">MSSSLQSRLKQAQLKDVEEMQQIYAEAATIGADAACSKVVGGSFSLSTDVREGVEALAGYARG</sequence>
<name>A0ABX1ZN46_9BACL</name>
<reference evidence="1 2" key="1">
    <citation type="submission" date="2019-10" db="EMBL/GenBank/DDBJ databases">
        <title>Description of Paenibacillus pedi sp. nov.</title>
        <authorList>
            <person name="Carlier A."/>
            <person name="Qi S."/>
        </authorList>
    </citation>
    <scope>NUCLEOTIDE SEQUENCE [LARGE SCALE GENOMIC DNA]</scope>
    <source>
        <strain evidence="1 2">LMG 31457</strain>
    </source>
</reference>
<dbReference type="RefSeq" id="WP_171684192.1">
    <property type="nucleotide sequence ID" value="NZ_WHNZ01000030.1"/>
</dbReference>
<evidence type="ECO:0000313" key="2">
    <source>
        <dbReference type="Proteomes" id="UP000618579"/>
    </source>
</evidence>
<evidence type="ECO:0000313" key="1">
    <source>
        <dbReference type="EMBL" id="NOV01371.1"/>
    </source>
</evidence>
<accession>A0ABX1ZN46</accession>
<proteinExistence type="predicted"/>
<dbReference type="EMBL" id="WHNZ01000030">
    <property type="protein sequence ID" value="NOV01371.1"/>
    <property type="molecule type" value="Genomic_DNA"/>
</dbReference>